<dbReference type="STRING" id="349521.HCH_03061"/>
<evidence type="ECO:0000313" key="4">
    <source>
        <dbReference type="Proteomes" id="UP000000238"/>
    </source>
</evidence>
<dbReference type="GO" id="GO:0008233">
    <property type="term" value="F:peptidase activity"/>
    <property type="evidence" value="ECO:0007669"/>
    <property type="project" value="UniProtKB-KW"/>
</dbReference>
<dbReference type="GO" id="GO:0006508">
    <property type="term" value="P:proteolysis"/>
    <property type="evidence" value="ECO:0007669"/>
    <property type="project" value="UniProtKB-KW"/>
</dbReference>
<dbReference type="CDD" id="cd03134">
    <property type="entry name" value="GATase1_PfpI_like"/>
    <property type="match status" value="1"/>
</dbReference>
<dbReference type="AlphaFoldDB" id="Q2SHP7"/>
<organism evidence="3 4">
    <name type="scientific">Hahella chejuensis (strain KCTC 2396)</name>
    <dbReference type="NCBI Taxonomy" id="349521"/>
    <lineage>
        <taxon>Bacteria</taxon>
        <taxon>Pseudomonadati</taxon>
        <taxon>Pseudomonadota</taxon>
        <taxon>Gammaproteobacteria</taxon>
        <taxon>Oceanospirillales</taxon>
        <taxon>Hahellaceae</taxon>
        <taxon>Hahella</taxon>
    </lineage>
</organism>
<dbReference type="Gene3D" id="3.40.50.880">
    <property type="match status" value="1"/>
</dbReference>
<evidence type="ECO:0000313" key="3">
    <source>
        <dbReference type="EMBL" id="ABC29827.1"/>
    </source>
</evidence>
<comment type="similarity">
    <text evidence="1">Belongs to the peptidase C56 family.</text>
</comment>
<dbReference type="PROSITE" id="PS51276">
    <property type="entry name" value="PEPTIDASE_C56_PFPI"/>
    <property type="match status" value="1"/>
</dbReference>
<accession>Q2SHP7</accession>
<sequence>MAPGLETAPQDGTQKTEAFTMNINEAKVLIIATHGFEQSELEVPRDRLRNAGATVHVASLESGRIRGWSGKDWGEEAPVDKTVQDIDVEDYHAVVLPGGQINPDLLRVEKTVIDLIHKFNIAEKPIAAICHGPWLLIEAQIVRGIRATSYKSIITDMKNAGAEWVDEATVRDRNIITARHPGDLDAFVSAIKDAISAL</sequence>
<dbReference type="PANTHER" id="PTHR42733:SF12">
    <property type="entry name" value="PROTEINASE"/>
    <property type="match status" value="1"/>
</dbReference>
<keyword evidence="3" id="KW-0378">Hydrolase</keyword>
<name>Q2SHP7_HAHCH</name>
<dbReference type="Pfam" id="PF01965">
    <property type="entry name" value="DJ-1_PfpI"/>
    <property type="match status" value="1"/>
</dbReference>
<dbReference type="PANTHER" id="PTHR42733">
    <property type="entry name" value="DJ-1 PROTEIN"/>
    <property type="match status" value="1"/>
</dbReference>
<dbReference type="InterPro" id="IPR029062">
    <property type="entry name" value="Class_I_gatase-like"/>
</dbReference>
<dbReference type="EMBL" id="CP000155">
    <property type="protein sequence ID" value="ABC29827.1"/>
    <property type="molecule type" value="Genomic_DNA"/>
</dbReference>
<proteinExistence type="inferred from homology"/>
<dbReference type="SUPFAM" id="SSF52317">
    <property type="entry name" value="Class I glutamine amidotransferase-like"/>
    <property type="match status" value="1"/>
</dbReference>
<dbReference type="HOGENOM" id="CLU_000445_44_4_6"/>
<evidence type="ECO:0000256" key="1">
    <source>
        <dbReference type="ARBA" id="ARBA00008542"/>
    </source>
</evidence>
<protein>
    <submittedName>
        <fullName evidence="3">Putative intracellular protease/amidase</fullName>
    </submittedName>
</protein>
<keyword evidence="4" id="KW-1185">Reference proteome</keyword>
<feature type="domain" description="DJ-1/PfpI" evidence="2">
    <location>
        <begin position="26"/>
        <end position="191"/>
    </location>
</feature>
<gene>
    <name evidence="3" type="ordered locus">HCH_03061</name>
</gene>
<evidence type="ECO:0000259" key="2">
    <source>
        <dbReference type="Pfam" id="PF01965"/>
    </source>
</evidence>
<dbReference type="KEGG" id="hch:HCH_03061"/>
<dbReference type="NCBIfam" id="TIGR01382">
    <property type="entry name" value="PfpI"/>
    <property type="match status" value="1"/>
</dbReference>
<reference evidence="3 4" key="1">
    <citation type="journal article" date="2005" name="Nucleic Acids Res.">
        <title>Genomic blueprint of Hahella chejuensis, a marine microbe producing an algicidal agent.</title>
        <authorList>
            <person name="Jeong H."/>
            <person name="Yim J.H."/>
            <person name="Lee C."/>
            <person name="Choi S.-H."/>
            <person name="Park Y.K."/>
            <person name="Yoon S.H."/>
            <person name="Hur C.-G."/>
            <person name="Kang H.-Y."/>
            <person name="Kim D."/>
            <person name="Lee H.H."/>
            <person name="Park K.H."/>
            <person name="Park S.-H."/>
            <person name="Park H.-S."/>
            <person name="Lee H.K."/>
            <person name="Oh T.K."/>
            <person name="Kim J.F."/>
        </authorList>
    </citation>
    <scope>NUCLEOTIDE SEQUENCE [LARGE SCALE GENOMIC DNA]</scope>
    <source>
        <strain evidence="3 4">KCTC 2396</strain>
    </source>
</reference>
<dbReference type="eggNOG" id="COG0693">
    <property type="taxonomic scope" value="Bacteria"/>
</dbReference>
<dbReference type="InterPro" id="IPR006286">
    <property type="entry name" value="C56_PfpI-like"/>
</dbReference>
<dbReference type="Proteomes" id="UP000000238">
    <property type="component" value="Chromosome"/>
</dbReference>
<keyword evidence="3" id="KW-0645">Protease</keyword>
<dbReference type="InterPro" id="IPR002818">
    <property type="entry name" value="DJ-1/PfpI"/>
</dbReference>
<dbReference type="MEROPS" id="C56.001"/>